<dbReference type="GeneID" id="66071937"/>
<feature type="transmembrane region" description="Helical" evidence="1">
    <location>
        <begin position="17"/>
        <end position="39"/>
    </location>
</feature>
<comment type="caution">
    <text evidence="2">The sequence shown here is derived from an EMBL/GenBank/DDBJ whole genome shotgun (WGS) entry which is preliminary data.</text>
</comment>
<keyword evidence="1" id="KW-0472">Membrane</keyword>
<dbReference type="OrthoDB" id="2896404at2759"/>
<keyword evidence="3" id="KW-1185">Reference proteome</keyword>
<name>A0A9P7UPD4_9AGAR</name>
<dbReference type="EMBL" id="CM032190">
    <property type="protein sequence ID" value="KAG7086944.1"/>
    <property type="molecule type" value="Genomic_DNA"/>
</dbReference>
<dbReference type="AlphaFoldDB" id="A0A9P7UPD4"/>
<keyword evidence="1" id="KW-0812">Transmembrane</keyword>
<keyword evidence="1" id="KW-1133">Transmembrane helix</keyword>
<dbReference type="RefSeq" id="XP_043003415.1">
    <property type="nucleotide sequence ID" value="XM_043159809.1"/>
</dbReference>
<protein>
    <submittedName>
        <fullName evidence="2">Uncharacterized protein</fullName>
    </submittedName>
</protein>
<feature type="transmembrane region" description="Helical" evidence="1">
    <location>
        <begin position="257"/>
        <end position="276"/>
    </location>
</feature>
<gene>
    <name evidence="2" type="ORF">E1B28_002861</name>
</gene>
<evidence type="ECO:0000256" key="1">
    <source>
        <dbReference type="SAM" id="Phobius"/>
    </source>
</evidence>
<dbReference type="Proteomes" id="UP001049176">
    <property type="component" value="Chromosome 10"/>
</dbReference>
<sequence>MASRNSIPEAYRISVTFWIPMHFTSLAGIILIQLTTWFARLVRGRVWYGFMTSLAIFCLSSCLLYISGQQPTSDLDQAPNYFLCLTQAALVYSDEPLAIHMLLSLLLELYWKVSSAHSQNGKTLEKHKRASSPWLLILPYASWCLLTIAFLVFGLRNPSKVVFSGHNPYCALDQSVPRIFNSVVCAILLLATMIVLAMIAVRLVMIKINCQSQPQTGALPSLGEYLGLFIRFTLILIFGVIAVIISIIFAIEDNSPIMYHVIAQAGVPLVAMIIFGSQKDVLLVWRDLGRRCLGRVRTMGMFRLASGKTSMTSKCRCSNPVLHKCEND</sequence>
<feature type="transmembrane region" description="Helical" evidence="1">
    <location>
        <begin position="179"/>
        <end position="204"/>
    </location>
</feature>
<organism evidence="2 3">
    <name type="scientific">Marasmius oreades</name>
    <name type="common">fairy-ring Marasmius</name>
    <dbReference type="NCBI Taxonomy" id="181124"/>
    <lineage>
        <taxon>Eukaryota</taxon>
        <taxon>Fungi</taxon>
        <taxon>Dikarya</taxon>
        <taxon>Basidiomycota</taxon>
        <taxon>Agaricomycotina</taxon>
        <taxon>Agaricomycetes</taxon>
        <taxon>Agaricomycetidae</taxon>
        <taxon>Agaricales</taxon>
        <taxon>Marasmiineae</taxon>
        <taxon>Marasmiaceae</taxon>
        <taxon>Marasmius</taxon>
    </lineage>
</organism>
<proteinExistence type="predicted"/>
<evidence type="ECO:0000313" key="2">
    <source>
        <dbReference type="EMBL" id="KAG7086944.1"/>
    </source>
</evidence>
<evidence type="ECO:0000313" key="3">
    <source>
        <dbReference type="Proteomes" id="UP001049176"/>
    </source>
</evidence>
<accession>A0A9P7UPD4</accession>
<feature type="transmembrane region" description="Helical" evidence="1">
    <location>
        <begin position="225"/>
        <end position="251"/>
    </location>
</feature>
<feature type="transmembrane region" description="Helical" evidence="1">
    <location>
        <begin position="134"/>
        <end position="155"/>
    </location>
</feature>
<feature type="transmembrane region" description="Helical" evidence="1">
    <location>
        <begin position="46"/>
        <end position="66"/>
    </location>
</feature>
<reference evidence="2" key="1">
    <citation type="journal article" date="2021" name="Genome Biol. Evol.">
        <title>The assembled and annotated genome of the fairy-ring fungus Marasmius oreades.</title>
        <authorList>
            <person name="Hiltunen M."/>
            <person name="Ament-Velasquez S.L."/>
            <person name="Johannesson H."/>
        </authorList>
    </citation>
    <scope>NUCLEOTIDE SEQUENCE</scope>
    <source>
        <strain evidence="2">03SP1</strain>
    </source>
</reference>
<dbReference type="KEGG" id="more:E1B28_002861"/>